<evidence type="ECO:0000256" key="2">
    <source>
        <dbReference type="ARBA" id="ARBA00045690"/>
    </source>
</evidence>
<evidence type="ECO:0000313" key="6">
    <source>
        <dbReference type="Proteomes" id="UP000267096"/>
    </source>
</evidence>
<feature type="signal peptide" evidence="3">
    <location>
        <begin position="1"/>
        <end position="18"/>
    </location>
</feature>
<dbReference type="Proteomes" id="UP000267096">
    <property type="component" value="Unassembled WGS sequence"/>
</dbReference>
<keyword evidence="3" id="KW-0732">Signal</keyword>
<evidence type="ECO:0000313" key="5">
    <source>
        <dbReference type="EMBL" id="VDK41843.1"/>
    </source>
</evidence>
<protein>
    <submittedName>
        <fullName evidence="7">CAP10 domain-containing protein</fullName>
    </submittedName>
</protein>
<evidence type="ECO:0000259" key="4">
    <source>
        <dbReference type="SMART" id="SM00672"/>
    </source>
</evidence>
<dbReference type="GO" id="GO:0005788">
    <property type="term" value="C:endoplasmic reticulum lumen"/>
    <property type="evidence" value="ECO:0007669"/>
    <property type="project" value="UniProtKB-SubCell"/>
</dbReference>
<feature type="domain" description="Glycosyl transferase CAP10" evidence="4">
    <location>
        <begin position="198"/>
        <end position="410"/>
    </location>
</feature>
<evidence type="ECO:0000256" key="1">
    <source>
        <dbReference type="ARBA" id="ARBA00004319"/>
    </source>
</evidence>
<dbReference type="OrthoDB" id="541052at2759"/>
<proteinExistence type="predicted"/>
<dbReference type="Pfam" id="PF05686">
    <property type="entry name" value="Glyco_transf_90"/>
    <property type="match status" value="1"/>
</dbReference>
<dbReference type="PANTHER" id="PTHR12203">
    <property type="entry name" value="KDEL LYS-ASP-GLU-LEU CONTAINING - RELATED"/>
    <property type="match status" value="1"/>
</dbReference>
<organism evidence="7">
    <name type="scientific">Anisakis simplex</name>
    <name type="common">Herring worm</name>
    <dbReference type="NCBI Taxonomy" id="6269"/>
    <lineage>
        <taxon>Eukaryota</taxon>
        <taxon>Metazoa</taxon>
        <taxon>Ecdysozoa</taxon>
        <taxon>Nematoda</taxon>
        <taxon>Chromadorea</taxon>
        <taxon>Rhabditida</taxon>
        <taxon>Spirurina</taxon>
        <taxon>Ascaridomorpha</taxon>
        <taxon>Ascaridoidea</taxon>
        <taxon>Anisakidae</taxon>
        <taxon>Anisakis</taxon>
        <taxon>Anisakis simplex complex</taxon>
    </lineage>
</organism>
<dbReference type="InterPro" id="IPR006598">
    <property type="entry name" value="CAP10"/>
</dbReference>
<keyword evidence="6" id="KW-1185">Reference proteome</keyword>
<dbReference type="PANTHER" id="PTHR12203:SF122">
    <property type="entry name" value="GLYCOSYL TRANSFERASE CAP10 DOMAIN-CONTAINING PROTEIN"/>
    <property type="match status" value="1"/>
</dbReference>
<dbReference type="AlphaFoldDB" id="A0A0M3JQX8"/>
<dbReference type="EMBL" id="UYRR01030973">
    <property type="protein sequence ID" value="VDK41843.1"/>
    <property type="molecule type" value="Genomic_DNA"/>
</dbReference>
<dbReference type="SMART" id="SM00672">
    <property type="entry name" value="CAP10"/>
    <property type="match status" value="1"/>
</dbReference>
<reference evidence="7" key="1">
    <citation type="submission" date="2017-02" db="UniProtKB">
        <authorList>
            <consortium name="WormBaseParasite"/>
        </authorList>
    </citation>
    <scope>IDENTIFICATION</scope>
</reference>
<gene>
    <name evidence="5" type="ORF">ASIM_LOCUS9827</name>
</gene>
<reference evidence="5 6" key="2">
    <citation type="submission" date="2018-11" db="EMBL/GenBank/DDBJ databases">
        <authorList>
            <consortium name="Pathogen Informatics"/>
        </authorList>
    </citation>
    <scope>NUCLEOTIDE SEQUENCE [LARGE SCALE GENOMIC DNA]</scope>
</reference>
<comment type="function">
    <text evidence="2">Protein O-glucosyltransferase. Catalyzes the reaction that attaches glucose through an O-glycosidic linkage to a conserved serine residue found in the consensus sequence C-X-S-X-[PA]-C in epidermal growth factor-like repeats. Regulates Notch signaling by glucosylating Notch in the ER, glucosylation is required for the correct folding and cleavage of Notch.</text>
</comment>
<dbReference type="WBParaSite" id="ASIM_0001009601-mRNA-1">
    <property type="protein sequence ID" value="ASIM_0001009601-mRNA-1"/>
    <property type="gene ID" value="ASIM_0001009601"/>
</dbReference>
<evidence type="ECO:0000256" key="3">
    <source>
        <dbReference type="SAM" id="SignalP"/>
    </source>
</evidence>
<dbReference type="InterPro" id="IPR051091">
    <property type="entry name" value="O-Glucosyltr/Glycosyltrsf_90"/>
</dbReference>
<feature type="chain" id="PRO_5043121001" evidence="3">
    <location>
        <begin position="19"/>
        <end position="437"/>
    </location>
</feature>
<dbReference type="GO" id="GO:0046527">
    <property type="term" value="F:glucosyltransferase activity"/>
    <property type="evidence" value="ECO:0007669"/>
    <property type="project" value="TreeGrafter"/>
</dbReference>
<name>A0A0M3JQX8_ANISI</name>
<comment type="subcellular location">
    <subcellularLocation>
        <location evidence="1">Endoplasmic reticulum lumen</location>
    </subcellularLocation>
</comment>
<evidence type="ECO:0000313" key="7">
    <source>
        <dbReference type="WBParaSite" id="ASIM_0001009601-mRNA-1"/>
    </source>
</evidence>
<sequence>MLITFFIYTLWIPIETTATISTVSDEHAICFGALSIDLPVRYLHIQLRDNGVNVTASRGKLDISLKTECKLKKHQKQFIDQLHLDGNKLTTLTKHCHETLDYFVSENKSLLYSEFCDCPELSSKKWMRLARCNEYSYEQLDNDLKQWQIIDFKQLLNTAIQKWASPDKRYSIALCHYQIINNQESAITNHSLKSNGHEVPFKQFIFNLGDWPLEQKQSNAIAVASWCGSNETSDIVLPTYELMKSVIDSMYTTTLDIHTAKGETHWPWHQKKQTAVFRGRDSSKLRLEIAMLSQKRPDLIDAGITRYFFFNESHYTPHVKQKPFSEFFQHRYVLSIDGTVAAYRLPFLLAGDSVVFKADSQFYEHFYSVMQPYVHYIPFQLSNIIVKIESAKNQQFDQVLLIIAAALHASVCAGSPATSTPLLLLCTFYRGEFNSSL</sequence>
<accession>A0A0M3JQX8</accession>